<dbReference type="Pfam" id="PF03372">
    <property type="entry name" value="Exo_endo_phos"/>
    <property type="match status" value="1"/>
</dbReference>
<dbReference type="Proteomes" id="UP001396334">
    <property type="component" value="Unassembled WGS sequence"/>
</dbReference>
<accession>A0ABR2N8K0</accession>
<dbReference type="SUPFAM" id="SSF56219">
    <property type="entry name" value="DNase I-like"/>
    <property type="match status" value="1"/>
</dbReference>
<proteinExistence type="predicted"/>
<feature type="domain" description="Endonuclease/exonuclease/phosphatase" evidence="1">
    <location>
        <begin position="27"/>
        <end position="190"/>
    </location>
</feature>
<evidence type="ECO:0000313" key="2">
    <source>
        <dbReference type="EMBL" id="KAK8972412.1"/>
    </source>
</evidence>
<dbReference type="Gene3D" id="3.60.10.10">
    <property type="entry name" value="Endonuclease/exonuclease/phosphatase"/>
    <property type="match status" value="1"/>
</dbReference>
<dbReference type="PANTHER" id="PTHR35218">
    <property type="entry name" value="RNASE H DOMAIN-CONTAINING PROTEIN"/>
    <property type="match status" value="1"/>
</dbReference>
<dbReference type="EMBL" id="JBBPBN010000214">
    <property type="protein sequence ID" value="KAK8972412.1"/>
    <property type="molecule type" value="Genomic_DNA"/>
</dbReference>
<name>A0ABR2N8K0_9ROSI</name>
<dbReference type="InterPro" id="IPR036691">
    <property type="entry name" value="Endo/exonu/phosph_ase_sf"/>
</dbReference>
<dbReference type="InterPro" id="IPR005135">
    <property type="entry name" value="Endo/exonuclease/phosphatase"/>
</dbReference>
<evidence type="ECO:0000259" key="1">
    <source>
        <dbReference type="Pfam" id="PF03372"/>
    </source>
</evidence>
<sequence length="272" mass="31375">MMRGSLCLILEGPFEECLCSASMVILAWNIRGLGNIETTQALRNSIQKFQPDIVFLSETKQQRKYLEKTKVKMKLTYSYYVESDGLVGGLSLWWSKETQITILRSGKHFIDAKIFINGEEEWFGSFIYGPSYREDKQEFWEMMTNLRNDSEDCWLVIGDTNVVTRQDEKLGGAPFNPNDARVYYDFIDYISLLELPISGGTFTWLNQRSDEEAILEKIDRSVRLPKAVGMLDVAIGSDHAPIIILPQGLKKKYKRDFKFESKWLLEECTTTV</sequence>
<keyword evidence="3" id="KW-1185">Reference proteome</keyword>
<comment type="caution">
    <text evidence="2">The sequence shown here is derived from an EMBL/GenBank/DDBJ whole genome shotgun (WGS) entry which is preliminary data.</text>
</comment>
<protein>
    <recommendedName>
        <fullName evidence="1">Endonuclease/exonuclease/phosphatase domain-containing protein</fullName>
    </recommendedName>
</protein>
<evidence type="ECO:0000313" key="3">
    <source>
        <dbReference type="Proteomes" id="UP001396334"/>
    </source>
</evidence>
<dbReference type="PANTHER" id="PTHR35218:SF9">
    <property type="entry name" value="ENDONUCLEASE_EXONUCLEASE_PHOSPHATASE DOMAIN-CONTAINING PROTEIN"/>
    <property type="match status" value="1"/>
</dbReference>
<gene>
    <name evidence="2" type="ORF">V6N11_018601</name>
</gene>
<organism evidence="2 3">
    <name type="scientific">Hibiscus sabdariffa</name>
    <name type="common">roselle</name>
    <dbReference type="NCBI Taxonomy" id="183260"/>
    <lineage>
        <taxon>Eukaryota</taxon>
        <taxon>Viridiplantae</taxon>
        <taxon>Streptophyta</taxon>
        <taxon>Embryophyta</taxon>
        <taxon>Tracheophyta</taxon>
        <taxon>Spermatophyta</taxon>
        <taxon>Magnoliopsida</taxon>
        <taxon>eudicotyledons</taxon>
        <taxon>Gunneridae</taxon>
        <taxon>Pentapetalae</taxon>
        <taxon>rosids</taxon>
        <taxon>malvids</taxon>
        <taxon>Malvales</taxon>
        <taxon>Malvaceae</taxon>
        <taxon>Malvoideae</taxon>
        <taxon>Hibiscus</taxon>
    </lineage>
</organism>
<reference evidence="2 3" key="1">
    <citation type="journal article" date="2024" name="G3 (Bethesda)">
        <title>Genome assembly of Hibiscus sabdariffa L. provides insights into metabolisms of medicinal natural products.</title>
        <authorList>
            <person name="Kim T."/>
        </authorList>
    </citation>
    <scope>NUCLEOTIDE SEQUENCE [LARGE SCALE GENOMIC DNA]</scope>
    <source>
        <strain evidence="2">TK-2024</strain>
        <tissue evidence="2">Old leaves</tissue>
    </source>
</reference>